<name>A0A517VRK3_9PLAN</name>
<dbReference type="AlphaFoldDB" id="A0A517VRK3"/>
<dbReference type="SUPFAM" id="SSF82185">
    <property type="entry name" value="Histone H3 K4-specific methyltransferase SET7/9 N-terminal domain"/>
    <property type="match status" value="1"/>
</dbReference>
<dbReference type="Proteomes" id="UP000318704">
    <property type="component" value="Chromosome"/>
</dbReference>
<sequence>MNYAGVSDGKKIINGAIVLSLIFLVITILIMFKVANSEPSVSNSANKQENKTIDFAYKKWRYVGPFDQRLDDPGDILRLSMKAILYSEGEPKKRLLELTPLDDEKVYFRILRVQIRPEDRWLSHGTGASWMLDGSRSENQYSLGKQHGIQREWFPNGQLKLKRHWHYNEVLAQKEWDIDGNLIADIKNNPNYKWSSEE</sequence>
<feature type="transmembrane region" description="Helical" evidence="1">
    <location>
        <begin position="12"/>
        <end position="32"/>
    </location>
</feature>
<gene>
    <name evidence="2" type="primary">ywqK</name>
    <name evidence="2" type="ORF">V144x_10140</name>
</gene>
<accession>A0A517VRK3</accession>
<keyword evidence="1" id="KW-0472">Membrane</keyword>
<evidence type="ECO:0000313" key="3">
    <source>
        <dbReference type="Proteomes" id="UP000318704"/>
    </source>
</evidence>
<dbReference type="Gene3D" id="3.90.930.1">
    <property type="match status" value="1"/>
</dbReference>
<dbReference type="KEGG" id="gaw:V144x_10140"/>
<evidence type="ECO:0000256" key="1">
    <source>
        <dbReference type="SAM" id="Phobius"/>
    </source>
</evidence>
<dbReference type="EMBL" id="CP037920">
    <property type="protein sequence ID" value="QDT95569.1"/>
    <property type="molecule type" value="Genomic_DNA"/>
</dbReference>
<organism evidence="2 3">
    <name type="scientific">Gimesia aquarii</name>
    <dbReference type="NCBI Taxonomy" id="2527964"/>
    <lineage>
        <taxon>Bacteria</taxon>
        <taxon>Pseudomonadati</taxon>
        <taxon>Planctomycetota</taxon>
        <taxon>Planctomycetia</taxon>
        <taxon>Planctomycetales</taxon>
        <taxon>Planctomycetaceae</taxon>
        <taxon>Gimesia</taxon>
    </lineage>
</organism>
<evidence type="ECO:0000313" key="2">
    <source>
        <dbReference type="EMBL" id="QDT95569.1"/>
    </source>
</evidence>
<dbReference type="RefSeq" id="WP_144982233.1">
    <property type="nucleotide sequence ID" value="NZ_CP037920.1"/>
</dbReference>
<keyword evidence="1" id="KW-1133">Transmembrane helix</keyword>
<protein>
    <submittedName>
        <fullName evidence="2">Antitoxin YwqK</fullName>
    </submittedName>
</protein>
<reference evidence="2 3" key="1">
    <citation type="submission" date="2019-03" db="EMBL/GenBank/DDBJ databases">
        <title>Deep-cultivation of Planctomycetes and their phenomic and genomic characterization uncovers novel biology.</title>
        <authorList>
            <person name="Wiegand S."/>
            <person name="Jogler M."/>
            <person name="Boedeker C."/>
            <person name="Pinto D."/>
            <person name="Vollmers J."/>
            <person name="Rivas-Marin E."/>
            <person name="Kohn T."/>
            <person name="Peeters S.H."/>
            <person name="Heuer A."/>
            <person name="Rast P."/>
            <person name="Oberbeckmann S."/>
            <person name="Bunk B."/>
            <person name="Jeske O."/>
            <person name="Meyerdierks A."/>
            <person name="Storesund J.E."/>
            <person name="Kallscheuer N."/>
            <person name="Luecker S."/>
            <person name="Lage O.M."/>
            <person name="Pohl T."/>
            <person name="Merkel B.J."/>
            <person name="Hornburger P."/>
            <person name="Mueller R.-W."/>
            <person name="Bruemmer F."/>
            <person name="Labrenz M."/>
            <person name="Spormann A.M."/>
            <person name="Op den Camp H."/>
            <person name="Overmann J."/>
            <person name="Amann R."/>
            <person name="Jetten M.S.M."/>
            <person name="Mascher T."/>
            <person name="Medema M.H."/>
            <person name="Devos D.P."/>
            <person name="Kaster A.-K."/>
            <person name="Ovreas L."/>
            <person name="Rohde M."/>
            <person name="Galperin M.Y."/>
            <person name="Jogler C."/>
        </authorList>
    </citation>
    <scope>NUCLEOTIDE SEQUENCE [LARGE SCALE GENOMIC DNA]</scope>
    <source>
        <strain evidence="2 3">V144</strain>
    </source>
</reference>
<proteinExistence type="predicted"/>
<keyword evidence="1" id="KW-0812">Transmembrane</keyword>